<evidence type="ECO:0000313" key="1">
    <source>
        <dbReference type="EMBL" id="SBV93309.1"/>
    </source>
</evidence>
<sequence length="47" mass="5425">MLQKTSLCLIIYLLNQTARSNLALQLFDTQLKVINLFTIQSHCLFRG</sequence>
<organism evidence="1">
    <name type="scientific">uncultured Alphaproteobacteria bacterium</name>
    <dbReference type="NCBI Taxonomy" id="91750"/>
    <lineage>
        <taxon>Bacteria</taxon>
        <taxon>Pseudomonadati</taxon>
        <taxon>Pseudomonadota</taxon>
        <taxon>Alphaproteobacteria</taxon>
        <taxon>environmental samples</taxon>
    </lineage>
</organism>
<accession>A0A212J1I3</accession>
<protein>
    <submittedName>
        <fullName evidence="1">Uncharacterized protein</fullName>
    </submittedName>
</protein>
<reference evidence="1" key="1">
    <citation type="submission" date="2016-04" db="EMBL/GenBank/DDBJ databases">
        <authorList>
            <person name="Evans L.H."/>
            <person name="Alamgir A."/>
            <person name="Owens N."/>
            <person name="Weber N.D."/>
            <person name="Virtaneva K."/>
            <person name="Barbian K."/>
            <person name="Babar A."/>
            <person name="Rosenke K."/>
        </authorList>
    </citation>
    <scope>NUCLEOTIDE SEQUENCE</scope>
    <source>
        <strain evidence="1">86</strain>
    </source>
</reference>
<dbReference type="AlphaFoldDB" id="A0A212J1I3"/>
<dbReference type="EMBL" id="FLUO01000001">
    <property type="protein sequence ID" value="SBV93309.1"/>
    <property type="molecule type" value="Genomic_DNA"/>
</dbReference>
<proteinExistence type="predicted"/>
<name>A0A212J1I3_9PROT</name>
<gene>
    <name evidence="1" type="ORF">KL86APRO_10366</name>
</gene>